<evidence type="ECO:0000313" key="3">
    <source>
        <dbReference type="EMBL" id="CAG9327295.1"/>
    </source>
</evidence>
<keyword evidence="2" id="KW-0732">Signal</keyword>
<dbReference type="Proteomes" id="UP001162131">
    <property type="component" value="Unassembled WGS sequence"/>
</dbReference>
<accession>A0AAU9JK78</accession>
<dbReference type="AlphaFoldDB" id="A0AAU9JK78"/>
<feature type="signal peptide" evidence="2">
    <location>
        <begin position="1"/>
        <end position="17"/>
    </location>
</feature>
<evidence type="ECO:0000313" key="4">
    <source>
        <dbReference type="Proteomes" id="UP001162131"/>
    </source>
</evidence>
<proteinExistence type="predicted"/>
<keyword evidence="4" id="KW-1185">Reference proteome</keyword>
<reference evidence="3" key="1">
    <citation type="submission" date="2021-09" db="EMBL/GenBank/DDBJ databases">
        <authorList>
            <consortium name="AG Swart"/>
            <person name="Singh M."/>
            <person name="Singh A."/>
            <person name="Seah K."/>
            <person name="Emmerich C."/>
        </authorList>
    </citation>
    <scope>NUCLEOTIDE SEQUENCE</scope>
    <source>
        <strain evidence="3">ATCC30299</strain>
    </source>
</reference>
<gene>
    <name evidence="3" type="ORF">BSTOLATCC_MIC43335</name>
</gene>
<sequence length="132" mass="15125">MKALILLLLTLQAISLTDETTDSEEDSTTETEEDTNTESEEDSDEDYDEYSINWREIRNDAEKLYEDLISVSTNSDEDDQPTRIDNSDTSVQSIIIYYEGQSYVVTIDTDYAKKYLKELAEDESSSFLQAES</sequence>
<feature type="chain" id="PRO_5043784564" evidence="2">
    <location>
        <begin position="18"/>
        <end position="132"/>
    </location>
</feature>
<protein>
    <submittedName>
        <fullName evidence="3">Uncharacterized protein</fullName>
    </submittedName>
</protein>
<name>A0AAU9JK78_9CILI</name>
<evidence type="ECO:0000256" key="1">
    <source>
        <dbReference type="SAM" id="MobiDB-lite"/>
    </source>
</evidence>
<feature type="compositionally biased region" description="Acidic residues" evidence="1">
    <location>
        <begin position="19"/>
        <end position="49"/>
    </location>
</feature>
<evidence type="ECO:0000256" key="2">
    <source>
        <dbReference type="SAM" id="SignalP"/>
    </source>
</evidence>
<dbReference type="EMBL" id="CAJZBQ010000043">
    <property type="protein sequence ID" value="CAG9327295.1"/>
    <property type="molecule type" value="Genomic_DNA"/>
</dbReference>
<organism evidence="3 4">
    <name type="scientific">Blepharisma stoltei</name>
    <dbReference type="NCBI Taxonomy" id="1481888"/>
    <lineage>
        <taxon>Eukaryota</taxon>
        <taxon>Sar</taxon>
        <taxon>Alveolata</taxon>
        <taxon>Ciliophora</taxon>
        <taxon>Postciliodesmatophora</taxon>
        <taxon>Heterotrichea</taxon>
        <taxon>Heterotrichida</taxon>
        <taxon>Blepharismidae</taxon>
        <taxon>Blepharisma</taxon>
    </lineage>
</organism>
<feature type="region of interest" description="Disordered" evidence="1">
    <location>
        <begin position="18"/>
        <end position="50"/>
    </location>
</feature>
<comment type="caution">
    <text evidence="3">The sequence shown here is derived from an EMBL/GenBank/DDBJ whole genome shotgun (WGS) entry which is preliminary data.</text>
</comment>